<dbReference type="PANTHER" id="PTHR34202">
    <property type="entry name" value="UPF0548 PROTEIN"/>
    <property type="match status" value="1"/>
</dbReference>
<dbReference type="PANTHER" id="PTHR34202:SF1">
    <property type="entry name" value="UPF0548 PROTEIN"/>
    <property type="match status" value="1"/>
</dbReference>
<protein>
    <submittedName>
        <fullName evidence="2">DUF1990 family protein</fullName>
    </submittedName>
</protein>
<accession>A0A6P1NSX0</accession>
<evidence type="ECO:0000313" key="3">
    <source>
        <dbReference type="Proteomes" id="UP000464186"/>
    </source>
</evidence>
<keyword evidence="3" id="KW-1185">Reference proteome</keyword>
<dbReference type="InterPro" id="IPR018960">
    <property type="entry name" value="DUF1990"/>
</dbReference>
<dbReference type="EMBL" id="CP047898">
    <property type="protein sequence ID" value="QHK21450.1"/>
    <property type="molecule type" value="Genomic_DNA"/>
</dbReference>
<proteinExistence type="predicted"/>
<dbReference type="Proteomes" id="UP000464186">
    <property type="component" value="Chromosome"/>
</dbReference>
<evidence type="ECO:0000259" key="1">
    <source>
        <dbReference type="Pfam" id="PF09348"/>
    </source>
</evidence>
<gene>
    <name evidence="2" type="ORF">GU243_19050</name>
</gene>
<dbReference type="InterPro" id="IPR014457">
    <property type="entry name" value="UCP010260"/>
</dbReference>
<dbReference type="AlphaFoldDB" id="A0A6P1NSX0"/>
<evidence type="ECO:0000313" key="2">
    <source>
        <dbReference type="EMBL" id="QHK21450.1"/>
    </source>
</evidence>
<dbReference type="PIRSF" id="PIRSF010260">
    <property type="entry name" value="UCP010260"/>
    <property type="match status" value="1"/>
</dbReference>
<feature type="domain" description="DUF1990" evidence="1">
    <location>
        <begin position="28"/>
        <end position="187"/>
    </location>
</feature>
<name>A0A6P1NSX0_9MICC</name>
<dbReference type="Pfam" id="PF09348">
    <property type="entry name" value="DUF1990"/>
    <property type="match status" value="1"/>
</dbReference>
<sequence>MGAAVRFFGFFGRAPLTGKRLTTGDLNYAGIGSTEHGRPPEGYPCFVSREYLGDGPAVYGRVAHGILTWELQRRSGLRVRTESDVVVPGARVVSGFGVGPFRINAPCEVVWVRHPLPGEGPQSAGFGYGTLPGHPERGEEAFEVEIGADGRVFLKITAFSRHANWFYQAGGLLARAAQKHITSRYVEGARQLAAG</sequence>
<organism evidence="2 3">
    <name type="scientific">Pseudarthrobacter psychrotolerans</name>
    <dbReference type="NCBI Taxonomy" id="2697569"/>
    <lineage>
        <taxon>Bacteria</taxon>
        <taxon>Bacillati</taxon>
        <taxon>Actinomycetota</taxon>
        <taxon>Actinomycetes</taxon>
        <taxon>Micrococcales</taxon>
        <taxon>Micrococcaceae</taxon>
        <taxon>Pseudarthrobacter</taxon>
    </lineage>
</organism>
<dbReference type="KEGG" id="psey:GU243_19050"/>
<reference evidence="2 3" key="1">
    <citation type="submission" date="2020-01" db="EMBL/GenBank/DDBJ databases">
        <title>Pseudarthrobacter psychrotolerans sp. nov., isolated from antarctic soil.</title>
        <authorList>
            <person name="Shin Y."/>
            <person name="Park W."/>
        </authorList>
    </citation>
    <scope>NUCLEOTIDE SEQUENCE [LARGE SCALE GENOMIC DNA]</scope>
    <source>
        <strain evidence="2 3">YJ56</strain>
    </source>
</reference>